<keyword evidence="3" id="KW-0805">Transcription regulation</keyword>
<dbReference type="GO" id="GO:0000160">
    <property type="term" value="P:phosphorelay signal transduction system"/>
    <property type="evidence" value="ECO:0007669"/>
    <property type="project" value="InterPro"/>
</dbReference>
<dbReference type="SMART" id="SM00382">
    <property type="entry name" value="AAA"/>
    <property type="match status" value="1"/>
</dbReference>
<dbReference type="FunFam" id="3.40.50.300:FF:000006">
    <property type="entry name" value="DNA-binding transcriptional regulator NtrC"/>
    <property type="match status" value="1"/>
</dbReference>
<dbReference type="PROSITE" id="PS00675">
    <property type="entry name" value="SIGMA54_INTERACT_1"/>
    <property type="match status" value="1"/>
</dbReference>
<dbReference type="Pfam" id="PF00158">
    <property type="entry name" value="Sigma54_activat"/>
    <property type="match status" value="1"/>
</dbReference>
<dbReference type="GO" id="GO:0005524">
    <property type="term" value="F:ATP binding"/>
    <property type="evidence" value="ECO:0007669"/>
    <property type="project" value="UniProtKB-KW"/>
</dbReference>
<evidence type="ECO:0000256" key="1">
    <source>
        <dbReference type="ARBA" id="ARBA00022741"/>
    </source>
</evidence>
<evidence type="ECO:0000313" key="9">
    <source>
        <dbReference type="EMBL" id="GAX88554.1"/>
    </source>
</evidence>
<dbReference type="Gene3D" id="3.40.50.300">
    <property type="entry name" value="P-loop containing nucleotide triphosphate hydrolases"/>
    <property type="match status" value="1"/>
</dbReference>
<dbReference type="SMART" id="SM00448">
    <property type="entry name" value="REC"/>
    <property type="match status" value="1"/>
</dbReference>
<dbReference type="InterPro" id="IPR011006">
    <property type="entry name" value="CheY-like_superfamily"/>
</dbReference>
<dbReference type="InterPro" id="IPR027417">
    <property type="entry name" value="P-loop_NTPase"/>
</dbReference>
<dbReference type="PROSITE" id="PS00688">
    <property type="entry name" value="SIGMA54_INTERACT_3"/>
    <property type="match status" value="1"/>
</dbReference>
<dbReference type="InterPro" id="IPR025943">
    <property type="entry name" value="Sigma_54_int_dom_ATP-bd_2"/>
</dbReference>
<evidence type="ECO:0000256" key="4">
    <source>
        <dbReference type="ARBA" id="ARBA00023125"/>
    </source>
</evidence>
<dbReference type="RefSeq" id="WP_096180252.1">
    <property type="nucleotide sequence ID" value="NZ_BDUF01000004.1"/>
</dbReference>
<evidence type="ECO:0000256" key="6">
    <source>
        <dbReference type="PROSITE-ProRule" id="PRU00169"/>
    </source>
</evidence>
<dbReference type="InterPro" id="IPR002078">
    <property type="entry name" value="Sigma_54_int"/>
</dbReference>
<dbReference type="Gene3D" id="1.10.8.60">
    <property type="match status" value="1"/>
</dbReference>
<dbReference type="InterPro" id="IPR025662">
    <property type="entry name" value="Sigma_54_int_dom_ATP-bd_1"/>
</dbReference>
<dbReference type="SUPFAM" id="SSF52540">
    <property type="entry name" value="P-loop containing nucleoside triphosphate hydrolases"/>
    <property type="match status" value="1"/>
</dbReference>
<comment type="caution">
    <text evidence="9">The sequence shown here is derived from an EMBL/GenBank/DDBJ whole genome shotgun (WGS) entry which is preliminary data.</text>
</comment>
<feature type="domain" description="Sigma-54 factor interaction" evidence="7">
    <location>
        <begin position="140"/>
        <end position="365"/>
    </location>
</feature>
<dbReference type="EMBL" id="BDUF01000004">
    <property type="protein sequence ID" value="GAX88554.1"/>
    <property type="molecule type" value="Genomic_DNA"/>
</dbReference>
<dbReference type="GO" id="GO:0006355">
    <property type="term" value="P:regulation of DNA-templated transcription"/>
    <property type="evidence" value="ECO:0007669"/>
    <property type="project" value="InterPro"/>
</dbReference>
<evidence type="ECO:0000313" key="10">
    <source>
        <dbReference type="Proteomes" id="UP000217785"/>
    </source>
</evidence>
<feature type="modified residue" description="4-aspartylphosphate" evidence="6">
    <location>
        <position position="54"/>
    </location>
</feature>
<keyword evidence="4" id="KW-0238">DNA-binding</keyword>
<sequence length="476" mass="53393">MNRVLVVDDEVEVTSFFQYFLEDKGCDVTVANSGRDVDQLLQSHGAGFHLALVDLKLPDTNGLDLLAKIKNRQLACEVLIMTGYSTVKTAVQAIQAGARDYLEKPFDNLESLEGIIHSLLQRSAGKEDPFNQMAASYGIVYAPGSEMEKVLTVAYKLAKKAINVLIEGETGTGKELLARFIHGVSLRATHPFVGINCGAVSESLLESELFGHEKGAFSGAVKTRKGYFELAHNGTLFLDEIGEAPHSIQVKLLRAIETGEFMRVGSEETFKSNVRLISATNRNLESEVGQNRFRADLLYRLEGVKLSIPPLRDRREDIPAIANHYLEKKFGGACRLDPETAEILKGYDWPGNVRQLLNVLNQTHSIHDCPTLKPDKLPPRLLQHAVANEEETSFQKQLESFMEREIRLFVENITNGIETIDHIDFPNLMKRIKKMEGEIGRKIIQKGLSETKGNRQLLSHKLRITERTLRYILNEK</sequence>
<dbReference type="InterPro" id="IPR003593">
    <property type="entry name" value="AAA+_ATPase"/>
</dbReference>
<protein>
    <submittedName>
        <fullName evidence="9">ATPase AAA</fullName>
    </submittedName>
</protein>
<evidence type="ECO:0000256" key="2">
    <source>
        <dbReference type="ARBA" id="ARBA00022840"/>
    </source>
</evidence>
<gene>
    <name evidence="9" type="ORF">EFBL_0166</name>
</gene>
<dbReference type="SUPFAM" id="SSF52172">
    <property type="entry name" value="CheY-like"/>
    <property type="match status" value="1"/>
</dbReference>
<dbReference type="AlphaFoldDB" id="A0A292YJJ3"/>
<dbReference type="PROSITE" id="PS50045">
    <property type="entry name" value="SIGMA54_INTERACT_4"/>
    <property type="match status" value="1"/>
</dbReference>
<dbReference type="PROSITE" id="PS50110">
    <property type="entry name" value="RESPONSE_REGULATORY"/>
    <property type="match status" value="1"/>
</dbReference>
<dbReference type="OrthoDB" id="9762199at2"/>
<dbReference type="InterPro" id="IPR058031">
    <property type="entry name" value="AAA_lid_NorR"/>
</dbReference>
<keyword evidence="6" id="KW-0597">Phosphoprotein</keyword>
<dbReference type="Proteomes" id="UP000217785">
    <property type="component" value="Unassembled WGS sequence"/>
</dbReference>
<keyword evidence="1" id="KW-0547">Nucleotide-binding</keyword>
<dbReference type="Pfam" id="PF25601">
    <property type="entry name" value="AAA_lid_14"/>
    <property type="match status" value="1"/>
</dbReference>
<organism evidence="9 10">
    <name type="scientific">Effusibacillus lacus</name>
    <dbReference type="NCBI Taxonomy" id="1348429"/>
    <lineage>
        <taxon>Bacteria</taxon>
        <taxon>Bacillati</taxon>
        <taxon>Bacillota</taxon>
        <taxon>Bacilli</taxon>
        <taxon>Bacillales</taxon>
        <taxon>Alicyclobacillaceae</taxon>
        <taxon>Effusibacillus</taxon>
    </lineage>
</organism>
<dbReference type="CDD" id="cd00009">
    <property type="entry name" value="AAA"/>
    <property type="match status" value="1"/>
</dbReference>
<evidence type="ECO:0000256" key="5">
    <source>
        <dbReference type="ARBA" id="ARBA00023163"/>
    </source>
</evidence>
<feature type="domain" description="Response regulatory" evidence="8">
    <location>
        <begin position="3"/>
        <end position="119"/>
    </location>
</feature>
<dbReference type="InterPro" id="IPR025944">
    <property type="entry name" value="Sigma_54_int_dom_CS"/>
</dbReference>
<reference evidence="10" key="1">
    <citation type="submission" date="2017-07" db="EMBL/GenBank/DDBJ databases">
        <title>Draft genome sequence of Effusibacillus lacus strain skLN1.</title>
        <authorList>
            <person name="Watanabe M."/>
            <person name="Kojima H."/>
            <person name="Fukui M."/>
        </authorList>
    </citation>
    <scope>NUCLEOTIDE SEQUENCE [LARGE SCALE GENOMIC DNA]</scope>
    <source>
        <strain evidence="10">skLN1</strain>
    </source>
</reference>
<evidence type="ECO:0000259" key="7">
    <source>
        <dbReference type="PROSITE" id="PS50045"/>
    </source>
</evidence>
<dbReference type="Gene3D" id="3.40.50.2300">
    <property type="match status" value="1"/>
</dbReference>
<keyword evidence="2" id="KW-0067">ATP-binding</keyword>
<evidence type="ECO:0000259" key="8">
    <source>
        <dbReference type="PROSITE" id="PS50110"/>
    </source>
</evidence>
<keyword evidence="5" id="KW-0804">Transcription</keyword>
<dbReference type="PROSITE" id="PS00676">
    <property type="entry name" value="SIGMA54_INTERACT_2"/>
    <property type="match status" value="1"/>
</dbReference>
<keyword evidence="10" id="KW-1185">Reference proteome</keyword>
<dbReference type="GO" id="GO:0003677">
    <property type="term" value="F:DNA binding"/>
    <property type="evidence" value="ECO:0007669"/>
    <property type="project" value="UniProtKB-KW"/>
</dbReference>
<proteinExistence type="predicted"/>
<dbReference type="InterPro" id="IPR001789">
    <property type="entry name" value="Sig_transdc_resp-reg_receiver"/>
</dbReference>
<dbReference type="Pfam" id="PF00072">
    <property type="entry name" value="Response_reg"/>
    <property type="match status" value="1"/>
</dbReference>
<name>A0A292YJJ3_9BACL</name>
<dbReference type="PANTHER" id="PTHR32071">
    <property type="entry name" value="TRANSCRIPTIONAL REGULATORY PROTEIN"/>
    <property type="match status" value="1"/>
</dbReference>
<accession>A0A292YJJ3</accession>
<evidence type="ECO:0000256" key="3">
    <source>
        <dbReference type="ARBA" id="ARBA00023015"/>
    </source>
</evidence>